<evidence type="ECO:0000313" key="3">
    <source>
        <dbReference type="Proteomes" id="UP001216579"/>
    </source>
</evidence>
<dbReference type="EMBL" id="JARJBC010000002">
    <property type="protein sequence ID" value="MDF3288494.1"/>
    <property type="molecule type" value="Genomic_DNA"/>
</dbReference>
<proteinExistence type="predicted"/>
<sequence>MTTSPPRRALKSIPPTRDRPSTAEATGGTTGHSALKDAARQGVRTALRPDPHPATPPRGDGRTPVAWLHVTAPPDRQAIPSATSWCQCGRYRTATGRTNVLRLVEAHTAHREYCPLHNPTERRAA</sequence>
<dbReference type="RefSeq" id="WP_276092278.1">
    <property type="nucleotide sequence ID" value="NZ_JARJBC010000002.1"/>
</dbReference>
<reference evidence="2 3" key="1">
    <citation type="submission" date="2023-03" db="EMBL/GenBank/DDBJ databases">
        <title>Draft genome sequence of Streptomyces sp. RB6PN23 isolated from peat swamp forest in Thailand.</title>
        <authorList>
            <person name="Klaysubun C."/>
            <person name="Duangmal K."/>
        </authorList>
    </citation>
    <scope>NUCLEOTIDE SEQUENCE [LARGE SCALE GENOMIC DNA]</scope>
    <source>
        <strain evidence="2 3">RB6PN23</strain>
    </source>
</reference>
<accession>A0ABT5ZF91</accession>
<evidence type="ECO:0000256" key="1">
    <source>
        <dbReference type="SAM" id="MobiDB-lite"/>
    </source>
</evidence>
<feature type="region of interest" description="Disordered" evidence="1">
    <location>
        <begin position="1"/>
        <end position="64"/>
    </location>
</feature>
<keyword evidence="3" id="KW-1185">Reference proteome</keyword>
<comment type="caution">
    <text evidence="2">The sequence shown here is derived from an EMBL/GenBank/DDBJ whole genome shotgun (WGS) entry which is preliminary data.</text>
</comment>
<dbReference type="Proteomes" id="UP001216579">
    <property type="component" value="Unassembled WGS sequence"/>
</dbReference>
<name>A0ABT5ZF91_9ACTN</name>
<evidence type="ECO:0000313" key="2">
    <source>
        <dbReference type="EMBL" id="MDF3288494.1"/>
    </source>
</evidence>
<organism evidence="2 3">
    <name type="scientific">Streptomyces silvisoli</name>
    <dbReference type="NCBI Taxonomy" id="3034235"/>
    <lineage>
        <taxon>Bacteria</taxon>
        <taxon>Bacillati</taxon>
        <taxon>Actinomycetota</taxon>
        <taxon>Actinomycetes</taxon>
        <taxon>Kitasatosporales</taxon>
        <taxon>Streptomycetaceae</taxon>
        <taxon>Streptomyces</taxon>
    </lineage>
</organism>
<gene>
    <name evidence="2" type="ORF">P3G67_04490</name>
</gene>
<protein>
    <submittedName>
        <fullName evidence="2">Uncharacterized protein</fullName>
    </submittedName>
</protein>